<proteinExistence type="predicted"/>
<dbReference type="SUPFAM" id="SSF53098">
    <property type="entry name" value="Ribonuclease H-like"/>
    <property type="match status" value="1"/>
</dbReference>
<dbReference type="Gene3D" id="3.30.420.10">
    <property type="entry name" value="Ribonuclease H-like superfamily/Ribonuclease H"/>
    <property type="match status" value="1"/>
</dbReference>
<reference evidence="1" key="1">
    <citation type="journal article" date="2019" name="Sci. Rep.">
        <title>Draft genome of Tanacetum cinerariifolium, the natural source of mosquito coil.</title>
        <authorList>
            <person name="Yamashiro T."/>
            <person name="Shiraishi A."/>
            <person name="Satake H."/>
            <person name="Nakayama K."/>
        </authorList>
    </citation>
    <scope>NUCLEOTIDE SEQUENCE</scope>
</reference>
<keyword evidence="1" id="KW-0695">RNA-directed DNA polymerase</keyword>
<dbReference type="PANTHER" id="PTHR45835:SF103">
    <property type="entry name" value="RNA-DIRECTED DNA POLYMERASE"/>
    <property type="match status" value="1"/>
</dbReference>
<sequence>MDFVTKLPNTATGQDTIWVIVNCPTKSAHFLPMREDDSLEKMTRKYLKEVVSMHGVPVLIISNRDGRFTLHFWWPFHKALGTRLDMSTAYHPKVWDRHLPLVEFSYNNSYHISIKAAPFEALYGRKCRSPICWAGVGDSQLTGLEIIHETIEKIIQMKK</sequence>
<keyword evidence="1" id="KW-0548">Nucleotidyltransferase</keyword>
<protein>
    <submittedName>
        <fullName evidence="1">Putative reverse transcriptase domain-containing protein</fullName>
    </submittedName>
</protein>
<organism evidence="1">
    <name type="scientific">Tanacetum cinerariifolium</name>
    <name type="common">Dalmatian daisy</name>
    <name type="synonym">Chrysanthemum cinerariifolium</name>
    <dbReference type="NCBI Taxonomy" id="118510"/>
    <lineage>
        <taxon>Eukaryota</taxon>
        <taxon>Viridiplantae</taxon>
        <taxon>Streptophyta</taxon>
        <taxon>Embryophyta</taxon>
        <taxon>Tracheophyta</taxon>
        <taxon>Spermatophyta</taxon>
        <taxon>Magnoliopsida</taxon>
        <taxon>eudicotyledons</taxon>
        <taxon>Gunneridae</taxon>
        <taxon>Pentapetalae</taxon>
        <taxon>asterids</taxon>
        <taxon>campanulids</taxon>
        <taxon>Asterales</taxon>
        <taxon>Asteraceae</taxon>
        <taxon>Asteroideae</taxon>
        <taxon>Anthemideae</taxon>
        <taxon>Anthemidinae</taxon>
        <taxon>Tanacetum</taxon>
    </lineage>
</organism>
<comment type="caution">
    <text evidence="1">The sequence shown here is derived from an EMBL/GenBank/DDBJ whole genome shotgun (WGS) entry which is preliminary data.</text>
</comment>
<gene>
    <name evidence="1" type="ORF">Tci_444039</name>
</gene>
<accession>A0A699HTW4</accession>
<dbReference type="InterPro" id="IPR036397">
    <property type="entry name" value="RNaseH_sf"/>
</dbReference>
<dbReference type="InterPro" id="IPR012337">
    <property type="entry name" value="RNaseH-like_sf"/>
</dbReference>
<keyword evidence="1" id="KW-0808">Transferase</keyword>
<evidence type="ECO:0000313" key="1">
    <source>
        <dbReference type="EMBL" id="GEY72065.1"/>
    </source>
</evidence>
<dbReference type="GO" id="GO:0003676">
    <property type="term" value="F:nucleic acid binding"/>
    <property type="evidence" value="ECO:0007669"/>
    <property type="project" value="InterPro"/>
</dbReference>
<dbReference type="PANTHER" id="PTHR45835">
    <property type="entry name" value="YALI0A06105P"/>
    <property type="match status" value="1"/>
</dbReference>
<dbReference type="GO" id="GO:0003964">
    <property type="term" value="F:RNA-directed DNA polymerase activity"/>
    <property type="evidence" value="ECO:0007669"/>
    <property type="project" value="UniProtKB-KW"/>
</dbReference>
<dbReference type="EMBL" id="BKCJ010203321">
    <property type="protein sequence ID" value="GEY72065.1"/>
    <property type="molecule type" value="Genomic_DNA"/>
</dbReference>
<feature type="non-terminal residue" evidence="1">
    <location>
        <position position="159"/>
    </location>
</feature>
<dbReference type="AlphaFoldDB" id="A0A699HTW4"/>
<name>A0A699HTW4_TANCI</name>